<accession>A0A7L9GN64</accession>
<evidence type="ECO:0000256" key="5">
    <source>
        <dbReference type="ARBA" id="ARBA00023002"/>
    </source>
</evidence>
<evidence type="ECO:0000256" key="2">
    <source>
        <dbReference type="ARBA" id="ARBA00010790"/>
    </source>
</evidence>
<dbReference type="EC" id="1.1.99.1" evidence="10"/>
<name>A0A7L9GN64_9PSED</name>
<dbReference type="NCBIfam" id="NF002550">
    <property type="entry name" value="PRK02106.1"/>
    <property type="match status" value="1"/>
</dbReference>
<dbReference type="GO" id="GO:0008812">
    <property type="term" value="F:choline dehydrogenase activity"/>
    <property type="evidence" value="ECO:0007669"/>
    <property type="project" value="UniProtKB-EC"/>
</dbReference>
<dbReference type="PROSITE" id="PS00623">
    <property type="entry name" value="GMC_OXRED_1"/>
    <property type="match status" value="1"/>
</dbReference>
<evidence type="ECO:0000313" key="10">
    <source>
        <dbReference type="EMBL" id="QOJ93871.1"/>
    </source>
</evidence>
<evidence type="ECO:0000256" key="7">
    <source>
        <dbReference type="RuleBase" id="RU003968"/>
    </source>
</evidence>
<dbReference type="AlphaFoldDB" id="A0A7L9GN64"/>
<keyword evidence="5 10" id="KW-0560">Oxidoreductase</keyword>
<protein>
    <submittedName>
        <fullName evidence="10">Choline dehydrogenase</fullName>
        <ecNumber evidence="10">1.1.99.1</ecNumber>
    </submittedName>
</protein>
<dbReference type="SUPFAM" id="SSF54373">
    <property type="entry name" value="FAD-linked reductases, C-terminal domain"/>
    <property type="match status" value="1"/>
</dbReference>
<feature type="domain" description="Glucose-methanol-choline oxidoreductase N-terminal" evidence="9">
    <location>
        <begin position="262"/>
        <end position="276"/>
    </location>
</feature>
<dbReference type="PROSITE" id="PS00624">
    <property type="entry name" value="GMC_OXRED_2"/>
    <property type="match status" value="1"/>
</dbReference>
<keyword evidence="4 6" id="KW-0274">FAD</keyword>
<evidence type="ECO:0000259" key="9">
    <source>
        <dbReference type="PROSITE" id="PS00624"/>
    </source>
</evidence>
<evidence type="ECO:0000256" key="4">
    <source>
        <dbReference type="ARBA" id="ARBA00022827"/>
    </source>
</evidence>
<feature type="domain" description="Glucose-methanol-choline oxidoreductase N-terminal" evidence="8">
    <location>
        <begin position="90"/>
        <end position="113"/>
    </location>
</feature>
<dbReference type="InterPro" id="IPR036188">
    <property type="entry name" value="FAD/NAD-bd_sf"/>
</dbReference>
<evidence type="ECO:0000256" key="6">
    <source>
        <dbReference type="PIRSR" id="PIRSR000137-2"/>
    </source>
</evidence>
<sequence>MIVNAELNKKTSQYDYVIVGSGSAGAVVSYRLAAAGHKVLVLEAGGSDWGPILQMPSALQVSMSIKRYNWDYSSVPQKNLKNRVLFCPRGKVIGGSSSINGMVYVRGHARDFDSWEVLGAQGWSYQNVLPYFMRMEKSHAGEKGWRGTDGPMHVTRGTLENPLYKAFIDAGVEAGYNRTQDYNGSCGEGFGAMERTVYNGRRWSTASAYLRPALQTGNVTLIKHALVNKVIISKKTARGVAYSKGGDSFEVFANKEVILCAGSINTPKLLELSGIGRADVLLRNGIDLVHELPGVGENMQDHPEVIMQWHCKKPITLNKHNNVLSKAFIGAQWLLTKEGLGATNHFEACAFIRDRAGIEYPNLEFHFMPAAIQYDGTAIEQKHGFQIMVASARPLSRGSTHIQSSDPDVSPSIDYNFYDHPDDIVEIRNGIRLAREVIGMPAMNQFAGEELLPGAGYETDEQIDQFILEHTGSAYHPCGTCVMGDPANPMTVVDPECRVVGLMNLRVIDSSIIPLVPMGNINAPSIMIGEKGADHVLGIAPIAPATRQPIFVENWQSKQR</sequence>
<dbReference type="Gene3D" id="3.30.560.10">
    <property type="entry name" value="Glucose Oxidase, domain 3"/>
    <property type="match status" value="1"/>
</dbReference>
<organism evidence="10 11">
    <name type="scientific">Pseudomonas taiwanensis</name>
    <dbReference type="NCBI Taxonomy" id="470150"/>
    <lineage>
        <taxon>Bacteria</taxon>
        <taxon>Pseudomonadati</taxon>
        <taxon>Pseudomonadota</taxon>
        <taxon>Gammaproteobacteria</taxon>
        <taxon>Pseudomonadales</taxon>
        <taxon>Pseudomonadaceae</taxon>
        <taxon>Pseudomonas</taxon>
    </lineage>
</organism>
<dbReference type="InterPro" id="IPR000172">
    <property type="entry name" value="GMC_OxRdtase_N"/>
</dbReference>
<dbReference type="Pfam" id="PF00732">
    <property type="entry name" value="GMC_oxred_N"/>
    <property type="match status" value="1"/>
</dbReference>
<comment type="similarity">
    <text evidence="2 7">Belongs to the GMC oxidoreductase family.</text>
</comment>
<dbReference type="InterPro" id="IPR012132">
    <property type="entry name" value="GMC_OxRdtase"/>
</dbReference>
<gene>
    <name evidence="10" type="ORF">ICN73_16730</name>
</gene>
<keyword evidence="3 7" id="KW-0285">Flavoprotein</keyword>
<dbReference type="GO" id="GO:0050660">
    <property type="term" value="F:flavin adenine dinucleotide binding"/>
    <property type="evidence" value="ECO:0007669"/>
    <property type="project" value="InterPro"/>
</dbReference>
<dbReference type="PANTHER" id="PTHR11552:SF147">
    <property type="entry name" value="CHOLINE DEHYDROGENASE, MITOCHONDRIAL"/>
    <property type="match status" value="1"/>
</dbReference>
<feature type="binding site" evidence="6">
    <location>
        <position position="92"/>
    </location>
    <ligand>
        <name>FAD</name>
        <dbReference type="ChEBI" id="CHEBI:57692"/>
    </ligand>
</feature>
<dbReference type="Pfam" id="PF05199">
    <property type="entry name" value="GMC_oxred_C"/>
    <property type="match status" value="1"/>
</dbReference>
<feature type="binding site" evidence="6">
    <location>
        <begin position="100"/>
        <end position="103"/>
    </location>
    <ligand>
        <name>FAD</name>
        <dbReference type="ChEBI" id="CHEBI:57692"/>
    </ligand>
</feature>
<feature type="binding site" evidence="6">
    <location>
        <position position="227"/>
    </location>
    <ligand>
        <name>FAD</name>
        <dbReference type="ChEBI" id="CHEBI:57692"/>
    </ligand>
</feature>
<comment type="cofactor">
    <cofactor evidence="1 6">
        <name>FAD</name>
        <dbReference type="ChEBI" id="CHEBI:57692"/>
    </cofactor>
</comment>
<dbReference type="PANTHER" id="PTHR11552">
    <property type="entry name" value="GLUCOSE-METHANOL-CHOLINE GMC OXIDOREDUCTASE"/>
    <property type="match status" value="1"/>
</dbReference>
<evidence type="ECO:0000259" key="8">
    <source>
        <dbReference type="PROSITE" id="PS00623"/>
    </source>
</evidence>
<dbReference type="SUPFAM" id="SSF51905">
    <property type="entry name" value="FAD/NAD(P)-binding domain"/>
    <property type="match status" value="1"/>
</dbReference>
<dbReference type="KEGG" id="ptai:ICN73_16730"/>
<evidence type="ECO:0000256" key="1">
    <source>
        <dbReference type="ARBA" id="ARBA00001974"/>
    </source>
</evidence>
<keyword evidence="11" id="KW-1185">Reference proteome</keyword>
<dbReference type="EMBL" id="CP062699">
    <property type="protein sequence ID" value="QOJ93871.1"/>
    <property type="molecule type" value="Genomic_DNA"/>
</dbReference>
<proteinExistence type="inferred from homology"/>
<dbReference type="Gene3D" id="3.50.50.60">
    <property type="entry name" value="FAD/NAD(P)-binding domain"/>
    <property type="match status" value="1"/>
</dbReference>
<dbReference type="InterPro" id="IPR007867">
    <property type="entry name" value="GMC_OxRtase_C"/>
</dbReference>
<dbReference type="Proteomes" id="UP000593847">
    <property type="component" value="Chromosome"/>
</dbReference>
<evidence type="ECO:0000256" key="3">
    <source>
        <dbReference type="ARBA" id="ARBA00022630"/>
    </source>
</evidence>
<evidence type="ECO:0000313" key="11">
    <source>
        <dbReference type="Proteomes" id="UP000593847"/>
    </source>
</evidence>
<reference evidence="10" key="1">
    <citation type="submission" date="2020-09" db="EMBL/GenBank/DDBJ databases">
        <title>Complete genome sequence of Pseudomonas taiwanensis CC, a plant growth-promoting and biotite-weathering strain.</title>
        <authorList>
            <person name="Cheng C."/>
        </authorList>
    </citation>
    <scope>NUCLEOTIDE SEQUENCE [LARGE SCALE GENOMIC DNA]</scope>
    <source>
        <strain evidence="10">WRS8</strain>
    </source>
</reference>
<dbReference type="PIRSF" id="PIRSF000137">
    <property type="entry name" value="Alcohol_oxidase"/>
    <property type="match status" value="1"/>
</dbReference>